<evidence type="ECO:0000256" key="4">
    <source>
        <dbReference type="ARBA" id="ARBA00022692"/>
    </source>
</evidence>
<evidence type="ECO:0000256" key="1">
    <source>
        <dbReference type="ARBA" id="ARBA00004370"/>
    </source>
</evidence>
<evidence type="ECO:0000256" key="9">
    <source>
        <dbReference type="HAMAP-Rule" id="MF_00422"/>
    </source>
</evidence>
<evidence type="ECO:0000256" key="5">
    <source>
        <dbReference type="ARBA" id="ARBA00022927"/>
    </source>
</evidence>
<dbReference type="GO" id="GO:0065002">
    <property type="term" value="P:intracellular protein transmembrane transport"/>
    <property type="evidence" value="ECO:0007669"/>
    <property type="project" value="UniProtKB-UniRule"/>
</dbReference>
<keyword evidence="8 9" id="KW-0472">Membrane</keyword>
<evidence type="ECO:0000256" key="7">
    <source>
        <dbReference type="ARBA" id="ARBA00023010"/>
    </source>
</evidence>
<dbReference type="GO" id="GO:0009306">
    <property type="term" value="P:protein secretion"/>
    <property type="evidence" value="ECO:0007669"/>
    <property type="project" value="UniProtKB-UniRule"/>
</dbReference>
<proteinExistence type="inferred from homology"/>
<comment type="subunit">
    <text evidence="9">Component of the Sec protein translocase complex. Heterotrimer consisting of SecY, SecE and SecG subunits. The heterotrimers can form oligomers, although 1 heterotrimer is thought to be able to translocate proteins. Interacts with the ribosome. Interacts with SecDF, and other proteins may be involved. Interacts with SecA.</text>
</comment>
<accession>A0A350HCC3</accession>
<evidence type="ECO:0000256" key="8">
    <source>
        <dbReference type="ARBA" id="ARBA00023136"/>
    </source>
</evidence>
<evidence type="ECO:0000256" key="3">
    <source>
        <dbReference type="ARBA" id="ARBA00022475"/>
    </source>
</evidence>
<sequence length="78" mass="8924">MLGVQIPPALLLKEMFMWWKKFVEYLREVKIEVKKVVMPDKKSLWGSTFVVIVVSLVLGLAVGLFDLLISKGISLFTR</sequence>
<keyword evidence="5 9" id="KW-0653">Protein transport</keyword>
<dbReference type="AlphaFoldDB" id="A0A350HCC3"/>
<protein>
    <recommendedName>
        <fullName evidence="9">Protein translocase subunit SecE</fullName>
    </recommendedName>
</protein>
<keyword evidence="6 9" id="KW-1133">Transmembrane helix</keyword>
<gene>
    <name evidence="9 10" type="primary">secE</name>
    <name evidence="10" type="ORF">DCW38_08450</name>
</gene>
<evidence type="ECO:0000256" key="2">
    <source>
        <dbReference type="ARBA" id="ARBA00022448"/>
    </source>
</evidence>
<name>A0A350HCC3_UNCW3</name>
<dbReference type="InterPro" id="IPR038379">
    <property type="entry name" value="SecE_sf"/>
</dbReference>
<dbReference type="GO" id="GO:0005886">
    <property type="term" value="C:plasma membrane"/>
    <property type="evidence" value="ECO:0007669"/>
    <property type="project" value="UniProtKB-SubCell"/>
</dbReference>
<evidence type="ECO:0000313" key="10">
    <source>
        <dbReference type="EMBL" id="HAV93189.1"/>
    </source>
</evidence>
<feature type="transmembrane region" description="Helical" evidence="9">
    <location>
        <begin position="44"/>
        <end position="69"/>
    </location>
</feature>
<comment type="function">
    <text evidence="9">Essential subunit of the Sec protein translocation channel SecYEG. Clamps together the 2 halves of SecY. May contact the channel plug during translocation.</text>
</comment>
<keyword evidence="7 9" id="KW-0811">Translocation</keyword>
<comment type="similarity">
    <text evidence="9">Belongs to the SecE/SEC61-gamma family.</text>
</comment>
<dbReference type="Pfam" id="PF00584">
    <property type="entry name" value="SecE"/>
    <property type="match status" value="1"/>
</dbReference>
<keyword evidence="2 9" id="KW-0813">Transport</keyword>
<dbReference type="Proteomes" id="UP000264062">
    <property type="component" value="Unassembled WGS sequence"/>
</dbReference>
<dbReference type="PANTHER" id="PTHR33910">
    <property type="entry name" value="PROTEIN TRANSLOCASE SUBUNIT SECE"/>
    <property type="match status" value="1"/>
</dbReference>
<comment type="caution">
    <text evidence="10">The sequence shown here is derived from an EMBL/GenBank/DDBJ whole genome shotgun (WGS) entry which is preliminary data.</text>
</comment>
<evidence type="ECO:0000313" key="11">
    <source>
        <dbReference type="Proteomes" id="UP000264062"/>
    </source>
</evidence>
<organism evidence="10 11">
    <name type="scientific">candidate division WOR-3 bacterium</name>
    <dbReference type="NCBI Taxonomy" id="2052148"/>
    <lineage>
        <taxon>Bacteria</taxon>
        <taxon>Bacteria division WOR-3</taxon>
    </lineage>
</organism>
<dbReference type="HAMAP" id="MF_00422">
    <property type="entry name" value="SecE"/>
    <property type="match status" value="1"/>
</dbReference>
<dbReference type="PANTHER" id="PTHR33910:SF1">
    <property type="entry name" value="PROTEIN TRANSLOCASE SUBUNIT SECE"/>
    <property type="match status" value="1"/>
</dbReference>
<dbReference type="GO" id="GO:0043952">
    <property type="term" value="P:protein transport by the Sec complex"/>
    <property type="evidence" value="ECO:0007669"/>
    <property type="project" value="UniProtKB-UniRule"/>
</dbReference>
<evidence type="ECO:0000256" key="6">
    <source>
        <dbReference type="ARBA" id="ARBA00022989"/>
    </source>
</evidence>
<dbReference type="EMBL" id="DMZY01000252">
    <property type="protein sequence ID" value="HAV93189.1"/>
    <property type="molecule type" value="Genomic_DNA"/>
</dbReference>
<reference evidence="10 11" key="1">
    <citation type="journal article" date="2018" name="Nat. Biotechnol.">
        <title>A standardized bacterial taxonomy based on genome phylogeny substantially revises the tree of life.</title>
        <authorList>
            <person name="Parks D.H."/>
            <person name="Chuvochina M."/>
            <person name="Waite D.W."/>
            <person name="Rinke C."/>
            <person name="Skarshewski A."/>
            <person name="Chaumeil P.A."/>
            <person name="Hugenholtz P."/>
        </authorList>
    </citation>
    <scope>NUCLEOTIDE SEQUENCE [LARGE SCALE GENOMIC DNA]</scope>
    <source>
        <strain evidence="10">UBA9956</strain>
    </source>
</reference>
<comment type="subcellular location">
    <subcellularLocation>
        <location evidence="9">Cell membrane</location>
        <topology evidence="9">Single-pass membrane protein</topology>
    </subcellularLocation>
    <subcellularLocation>
        <location evidence="1">Membrane</location>
    </subcellularLocation>
</comment>
<dbReference type="InterPro" id="IPR005807">
    <property type="entry name" value="SecE_bac"/>
</dbReference>
<keyword evidence="4 9" id="KW-0812">Transmembrane</keyword>
<dbReference type="GO" id="GO:0008320">
    <property type="term" value="F:protein transmembrane transporter activity"/>
    <property type="evidence" value="ECO:0007669"/>
    <property type="project" value="UniProtKB-UniRule"/>
</dbReference>
<dbReference type="InterPro" id="IPR001901">
    <property type="entry name" value="Translocase_SecE/Sec61-g"/>
</dbReference>
<dbReference type="NCBIfam" id="TIGR00964">
    <property type="entry name" value="secE_bact"/>
    <property type="match status" value="1"/>
</dbReference>
<keyword evidence="3 9" id="KW-1003">Cell membrane</keyword>
<dbReference type="Gene3D" id="1.20.5.1030">
    <property type="entry name" value="Preprotein translocase secy subunit"/>
    <property type="match status" value="1"/>
</dbReference>
<dbReference type="GO" id="GO:0006605">
    <property type="term" value="P:protein targeting"/>
    <property type="evidence" value="ECO:0007669"/>
    <property type="project" value="UniProtKB-UniRule"/>
</dbReference>